<organism evidence="7 8">
    <name type="scientific">Pseudomonas fluorescens</name>
    <dbReference type="NCBI Taxonomy" id="294"/>
    <lineage>
        <taxon>Bacteria</taxon>
        <taxon>Pseudomonadati</taxon>
        <taxon>Pseudomonadota</taxon>
        <taxon>Gammaproteobacteria</taxon>
        <taxon>Pseudomonadales</taxon>
        <taxon>Pseudomonadaceae</taxon>
        <taxon>Pseudomonas</taxon>
    </lineage>
</organism>
<evidence type="ECO:0000313" key="8">
    <source>
        <dbReference type="Proteomes" id="UP000385207"/>
    </source>
</evidence>
<feature type="transmembrane region" description="Helical" evidence="5">
    <location>
        <begin position="205"/>
        <end position="230"/>
    </location>
</feature>
<evidence type="ECO:0000256" key="1">
    <source>
        <dbReference type="ARBA" id="ARBA00022529"/>
    </source>
</evidence>
<gene>
    <name evidence="7" type="ORF">PS862_05480</name>
</gene>
<keyword evidence="5" id="KW-0812">Transmembrane</keyword>
<keyword evidence="3" id="KW-0078">Bacteriocin</keyword>
<evidence type="ECO:0000313" key="7">
    <source>
        <dbReference type="EMBL" id="VVP52543.1"/>
    </source>
</evidence>
<evidence type="ECO:0000259" key="6">
    <source>
        <dbReference type="Pfam" id="PF06958"/>
    </source>
</evidence>
<accession>A0A5E7Q0K0</accession>
<keyword evidence="1" id="KW-0929">Antimicrobial</keyword>
<feature type="domain" description="Pyosin/cloacin translocation" evidence="6">
    <location>
        <begin position="257"/>
        <end position="391"/>
    </location>
</feature>
<evidence type="ECO:0000256" key="4">
    <source>
        <dbReference type="SAM" id="Coils"/>
    </source>
</evidence>
<dbReference type="GO" id="GO:0042742">
    <property type="term" value="P:defense response to bacterium"/>
    <property type="evidence" value="ECO:0007669"/>
    <property type="project" value="UniProtKB-KW"/>
</dbReference>
<evidence type="ECO:0000256" key="5">
    <source>
        <dbReference type="SAM" id="Phobius"/>
    </source>
</evidence>
<keyword evidence="5" id="KW-0472">Membrane</keyword>
<sequence length="549" mass="58787">MLKATKMEQWPGPNGIAMQALNQSLSAANDARLLSLTIHSLGQRNLQLTQTLNALQAAETARLAAEQEAQRVAAEQARLRAQANALAHAQEQARLAAMAEAERLAFEKARIAAEVTAQYFAAEQARLEAEAEAQRQADQLFLENQRQAEEKALRDAVEAAKAAQGDRPFPVSGAAAASGPVLTVTAGAVATSTATSLAIQTSLRAAVSAVLAAAAASAGAVVGGFAALLVPSPLGNSDLYALSVPLTDLTSHDPHDLHAIAEANGEIALPVAIGSRTVGNTTEFFVAATNGTTVPAKVPVRLATFDPGLNAYQAYNPDVPSIGMTWTPIVKPNDASTTLPAGEQKIAVYDGASATALEGRLDEFPELDLYSFGGFINVFPVDSGIPPQYVVFNSPYEGAIVEGEHSGRDFNPEEAGGPILKLEWKIATAAREGTDVVILHTSKFPSSNANKVMIDRLERILSGELEMTDTDKRFYTHEIREFERFRALGYSDTETPDISSPAWNNVHTATLEDYKLKDDPTLLYTSEALAAAKEQEEREFQTFLKEMWQ</sequence>
<evidence type="ECO:0000256" key="3">
    <source>
        <dbReference type="ARBA" id="ARBA00023048"/>
    </source>
</evidence>
<reference evidence="7 8" key="1">
    <citation type="submission" date="2019-09" db="EMBL/GenBank/DDBJ databases">
        <authorList>
            <person name="Chandra G."/>
            <person name="Truman W A."/>
        </authorList>
    </citation>
    <scope>NUCLEOTIDE SEQUENCE [LARGE SCALE GENOMIC DNA]</scope>
    <source>
        <strain evidence="7">PS862</strain>
    </source>
</reference>
<dbReference type="AlphaFoldDB" id="A0A5E7Q0K0"/>
<dbReference type="SUPFAM" id="SSF69369">
    <property type="entry name" value="Cloacin translocation domain"/>
    <property type="match status" value="1"/>
</dbReference>
<dbReference type="InterPro" id="IPR036302">
    <property type="entry name" value="Pyosin/cloacin_T_dom_sf"/>
</dbReference>
<keyword evidence="5" id="KW-1133">Transmembrane helix</keyword>
<keyword evidence="4" id="KW-0175">Coiled coil</keyword>
<dbReference type="Proteomes" id="UP000385207">
    <property type="component" value="Unassembled WGS sequence"/>
</dbReference>
<keyword evidence="2" id="KW-0044">Antibiotic</keyword>
<feature type="coiled-coil region" evidence="4">
    <location>
        <begin position="48"/>
        <end position="92"/>
    </location>
</feature>
<dbReference type="InterPro" id="IPR016128">
    <property type="entry name" value="Pyosin/cloacin_T_dom"/>
</dbReference>
<protein>
    <recommendedName>
        <fullName evidence="6">Pyosin/cloacin translocation domain-containing protein</fullName>
    </recommendedName>
</protein>
<name>A0A5E7Q0K0_PSEFL</name>
<proteinExistence type="predicted"/>
<dbReference type="EMBL" id="CABVII010000037">
    <property type="protein sequence ID" value="VVP52543.1"/>
    <property type="molecule type" value="Genomic_DNA"/>
</dbReference>
<evidence type="ECO:0000256" key="2">
    <source>
        <dbReference type="ARBA" id="ARBA00023022"/>
    </source>
</evidence>
<dbReference type="GO" id="GO:0031640">
    <property type="term" value="P:killing of cells of another organism"/>
    <property type="evidence" value="ECO:0007669"/>
    <property type="project" value="UniProtKB-KW"/>
</dbReference>
<dbReference type="Pfam" id="PF06958">
    <property type="entry name" value="Pyocin_S"/>
    <property type="match status" value="1"/>
</dbReference>